<evidence type="ECO:0008006" key="4">
    <source>
        <dbReference type="Google" id="ProtNLM"/>
    </source>
</evidence>
<feature type="region of interest" description="Disordered" evidence="1">
    <location>
        <begin position="73"/>
        <end position="116"/>
    </location>
</feature>
<gene>
    <name evidence="2" type="ORF">GCM10010126_34820</name>
</gene>
<reference evidence="2" key="2">
    <citation type="submission" date="2022-09" db="EMBL/GenBank/DDBJ databases">
        <authorList>
            <person name="Sun Q."/>
            <person name="Ohkuma M."/>
        </authorList>
    </citation>
    <scope>NUCLEOTIDE SEQUENCE</scope>
    <source>
        <strain evidence="2">JCM 3093</strain>
    </source>
</reference>
<reference evidence="2" key="1">
    <citation type="journal article" date="2014" name="Int. J. Syst. Evol. Microbiol.">
        <title>Complete genome sequence of Corynebacterium casei LMG S-19264T (=DSM 44701T), isolated from a smear-ripened cheese.</title>
        <authorList>
            <consortium name="US DOE Joint Genome Institute (JGI-PGF)"/>
            <person name="Walter F."/>
            <person name="Albersmeier A."/>
            <person name="Kalinowski J."/>
            <person name="Ruckert C."/>
        </authorList>
    </citation>
    <scope>NUCLEOTIDE SEQUENCE</scope>
    <source>
        <strain evidence="2">JCM 3093</strain>
    </source>
</reference>
<name>A0AA37BHE4_9ACTN</name>
<organism evidence="2 3">
    <name type="scientific">Planomonospora parontospora</name>
    <dbReference type="NCBI Taxonomy" id="58119"/>
    <lineage>
        <taxon>Bacteria</taxon>
        <taxon>Bacillati</taxon>
        <taxon>Actinomycetota</taxon>
        <taxon>Actinomycetes</taxon>
        <taxon>Streptosporangiales</taxon>
        <taxon>Streptosporangiaceae</taxon>
        <taxon>Planomonospora</taxon>
    </lineage>
</organism>
<comment type="caution">
    <text evidence="2">The sequence shown here is derived from an EMBL/GenBank/DDBJ whole genome shotgun (WGS) entry which is preliminary data.</text>
</comment>
<evidence type="ECO:0000256" key="1">
    <source>
        <dbReference type="SAM" id="MobiDB-lite"/>
    </source>
</evidence>
<dbReference type="Gene3D" id="3.30.559.10">
    <property type="entry name" value="Chloramphenicol acetyltransferase-like domain"/>
    <property type="match status" value="1"/>
</dbReference>
<dbReference type="RefSeq" id="WP_191895678.1">
    <property type="nucleotide sequence ID" value="NZ_BMQD01000010.1"/>
</dbReference>
<dbReference type="AlphaFoldDB" id="A0AA37BHE4"/>
<dbReference type="Proteomes" id="UP000627984">
    <property type="component" value="Unassembled WGS sequence"/>
</dbReference>
<accession>A0AA37BHE4</accession>
<dbReference type="InterPro" id="IPR023213">
    <property type="entry name" value="CAT-like_dom_sf"/>
</dbReference>
<dbReference type="SUPFAM" id="SSF52777">
    <property type="entry name" value="CoA-dependent acyltransferases"/>
    <property type="match status" value="2"/>
</dbReference>
<evidence type="ECO:0000313" key="3">
    <source>
        <dbReference type="Proteomes" id="UP000627984"/>
    </source>
</evidence>
<proteinExistence type="predicted"/>
<protein>
    <recommendedName>
        <fullName evidence="4">Condensation domain-containing protein</fullName>
    </recommendedName>
</protein>
<evidence type="ECO:0000313" key="2">
    <source>
        <dbReference type="EMBL" id="GGK72371.1"/>
    </source>
</evidence>
<dbReference type="EMBL" id="BMQD01000010">
    <property type="protein sequence ID" value="GGK72371.1"/>
    <property type="molecule type" value="Genomic_DNA"/>
</dbReference>
<sequence>MEIRFAGGRAGTAPLTWGQRAIWDTIVKTAPDDRYFNFGRVLAVPGRARPLTPARAAGALGALVARHESLRTRLGGDETGPGRSGPPSHAAGGSAEPYRTAGPHPAGEHGDPSRAAGPYQVLEAAGVLPVAVAAGDPDRFLDELAATAFDYAAEWPLRAGLVVDGGEVTHIVLVFCHLAADGLGAEVVLRDLRLLLLRGSVPGPPPPQPLDLARWQESGAGRRVAGIAAGHWEQEYRRVPPTMFGRPAGDAADPPIWRAQIVSRAMDLAARRIAAVHSASTSTVLLAAASAMVGAVTGHGVCAMLPIVGNRFRGDTVNAVTTLSQEGLFVLDLDRGPFTELLRAAGPAALRAYRSAYHDPRDRDRLTAEASRERGTPVHPYCCFNDLRFADRPDASPGEAEVRRALADTALSWPLRQERLNCRFCLHVTDEPGGLGVSLTADTRFLPRPAMERYLLGLESLLVEAAFRDVLEPVG</sequence>
<dbReference type="Gene3D" id="3.30.559.30">
    <property type="entry name" value="Nonribosomal peptide synthetase, condensation domain"/>
    <property type="match status" value="1"/>
</dbReference>